<evidence type="ECO:0000313" key="2">
    <source>
        <dbReference type="EMBL" id="KAF7301760.1"/>
    </source>
</evidence>
<dbReference type="EMBL" id="JACAZF010000006">
    <property type="protein sequence ID" value="KAF7301760.1"/>
    <property type="molecule type" value="Genomic_DNA"/>
</dbReference>
<proteinExistence type="predicted"/>
<name>A0A8H6SL53_9AGAR</name>
<dbReference type="AlphaFoldDB" id="A0A8H6SL53"/>
<feature type="signal peptide" evidence="1">
    <location>
        <begin position="1"/>
        <end position="21"/>
    </location>
</feature>
<dbReference type="RefSeq" id="XP_037219760.1">
    <property type="nucleotide sequence ID" value="XM_037364116.1"/>
</dbReference>
<reference evidence="2" key="1">
    <citation type="submission" date="2020-05" db="EMBL/GenBank/DDBJ databases">
        <title>Mycena genomes resolve the evolution of fungal bioluminescence.</title>
        <authorList>
            <person name="Tsai I.J."/>
        </authorList>
    </citation>
    <scope>NUCLEOTIDE SEQUENCE</scope>
    <source>
        <strain evidence="2">171206Taipei</strain>
    </source>
</reference>
<feature type="chain" id="PRO_5034933041" evidence="1">
    <location>
        <begin position="22"/>
        <end position="107"/>
    </location>
</feature>
<keyword evidence="1" id="KW-0732">Signal</keyword>
<organism evidence="2 3">
    <name type="scientific">Mycena indigotica</name>
    <dbReference type="NCBI Taxonomy" id="2126181"/>
    <lineage>
        <taxon>Eukaryota</taxon>
        <taxon>Fungi</taxon>
        <taxon>Dikarya</taxon>
        <taxon>Basidiomycota</taxon>
        <taxon>Agaricomycotina</taxon>
        <taxon>Agaricomycetes</taxon>
        <taxon>Agaricomycetidae</taxon>
        <taxon>Agaricales</taxon>
        <taxon>Marasmiineae</taxon>
        <taxon>Mycenaceae</taxon>
        <taxon>Mycena</taxon>
    </lineage>
</organism>
<evidence type="ECO:0000313" key="3">
    <source>
        <dbReference type="Proteomes" id="UP000636479"/>
    </source>
</evidence>
<keyword evidence="3" id="KW-1185">Reference proteome</keyword>
<sequence length="107" mass="12504">MLRLLQFYVKLLSAIVDAFQAEPEPEQDPPPRTPVEDLSMPELRWMREELKVYVLRCEQVAGDPVNFTEEQRAHAAFCYPSFKEQLEKVQAVLLQRGNFPPNLKKYP</sequence>
<gene>
    <name evidence="2" type="ORF">MIND_00741600</name>
</gene>
<dbReference type="GeneID" id="59346632"/>
<dbReference type="Proteomes" id="UP000636479">
    <property type="component" value="Unassembled WGS sequence"/>
</dbReference>
<evidence type="ECO:0000256" key="1">
    <source>
        <dbReference type="SAM" id="SignalP"/>
    </source>
</evidence>
<accession>A0A8H6SL53</accession>
<protein>
    <submittedName>
        <fullName evidence="2">Uncharacterized protein</fullName>
    </submittedName>
</protein>
<comment type="caution">
    <text evidence="2">The sequence shown here is derived from an EMBL/GenBank/DDBJ whole genome shotgun (WGS) entry which is preliminary data.</text>
</comment>